<feature type="compositionally biased region" description="Polar residues" evidence="1">
    <location>
        <begin position="28"/>
        <end position="41"/>
    </location>
</feature>
<protein>
    <submittedName>
        <fullName evidence="2">Uncharacterized protein</fullName>
    </submittedName>
</protein>
<accession>A0A0E9XJC5</accession>
<reference evidence="2" key="1">
    <citation type="submission" date="2014-11" db="EMBL/GenBank/DDBJ databases">
        <authorList>
            <person name="Amaro Gonzalez C."/>
        </authorList>
    </citation>
    <scope>NUCLEOTIDE SEQUENCE</scope>
</reference>
<evidence type="ECO:0000313" key="2">
    <source>
        <dbReference type="EMBL" id="JAI02552.1"/>
    </source>
</evidence>
<organism evidence="2">
    <name type="scientific">Anguilla anguilla</name>
    <name type="common">European freshwater eel</name>
    <name type="synonym">Muraena anguilla</name>
    <dbReference type="NCBI Taxonomy" id="7936"/>
    <lineage>
        <taxon>Eukaryota</taxon>
        <taxon>Metazoa</taxon>
        <taxon>Chordata</taxon>
        <taxon>Craniata</taxon>
        <taxon>Vertebrata</taxon>
        <taxon>Euteleostomi</taxon>
        <taxon>Actinopterygii</taxon>
        <taxon>Neopterygii</taxon>
        <taxon>Teleostei</taxon>
        <taxon>Anguilliformes</taxon>
        <taxon>Anguillidae</taxon>
        <taxon>Anguilla</taxon>
    </lineage>
</organism>
<feature type="region of interest" description="Disordered" evidence="1">
    <location>
        <begin position="27"/>
        <end position="86"/>
    </location>
</feature>
<feature type="compositionally biased region" description="Basic residues" evidence="1">
    <location>
        <begin position="54"/>
        <end position="65"/>
    </location>
</feature>
<dbReference type="AlphaFoldDB" id="A0A0E9XJC5"/>
<sequence>MFHQHTPAHRSYLPNCSRRCRRCIGQNRAHTSDSSHGISHTASERRQRSSPWHTRSHRSCGRHGGRALCGRTGTDWTPGPRRFHSL</sequence>
<name>A0A0E9XJC5_ANGAN</name>
<dbReference type="EMBL" id="GBXM01006026">
    <property type="protein sequence ID" value="JAI02552.1"/>
    <property type="molecule type" value="Transcribed_RNA"/>
</dbReference>
<proteinExistence type="predicted"/>
<reference evidence="2" key="2">
    <citation type="journal article" date="2015" name="Fish Shellfish Immunol.">
        <title>Early steps in the European eel (Anguilla anguilla)-Vibrio vulnificus interaction in the gills: Role of the RtxA13 toxin.</title>
        <authorList>
            <person name="Callol A."/>
            <person name="Pajuelo D."/>
            <person name="Ebbesson L."/>
            <person name="Teles M."/>
            <person name="MacKenzie S."/>
            <person name="Amaro C."/>
        </authorList>
    </citation>
    <scope>NUCLEOTIDE SEQUENCE</scope>
</reference>
<evidence type="ECO:0000256" key="1">
    <source>
        <dbReference type="SAM" id="MobiDB-lite"/>
    </source>
</evidence>